<comment type="caution">
    <text evidence="7">The sequence shown here is derived from an EMBL/GenBank/DDBJ whole genome shotgun (WGS) entry which is preliminary data.</text>
</comment>
<evidence type="ECO:0000256" key="2">
    <source>
        <dbReference type="ARBA" id="ARBA00022692"/>
    </source>
</evidence>
<dbReference type="GO" id="GO:0016020">
    <property type="term" value="C:membrane"/>
    <property type="evidence" value="ECO:0007669"/>
    <property type="project" value="UniProtKB-SubCell"/>
</dbReference>
<evidence type="ECO:0000313" key="8">
    <source>
        <dbReference type="Proteomes" id="UP000812966"/>
    </source>
</evidence>
<feature type="transmembrane region" description="Helical" evidence="6">
    <location>
        <begin position="233"/>
        <end position="255"/>
    </location>
</feature>
<dbReference type="OrthoDB" id="2156690at2759"/>
<evidence type="ECO:0000256" key="6">
    <source>
        <dbReference type="SAM" id="Phobius"/>
    </source>
</evidence>
<accession>A0A8K0JJH3</accession>
<proteinExistence type="predicted"/>
<dbReference type="Pfam" id="PF00335">
    <property type="entry name" value="Tetraspanin"/>
    <property type="match status" value="1"/>
</dbReference>
<evidence type="ECO:0000256" key="3">
    <source>
        <dbReference type="ARBA" id="ARBA00022989"/>
    </source>
</evidence>
<keyword evidence="3 6" id="KW-1133">Transmembrane helix</keyword>
<feature type="transmembrane region" description="Helical" evidence="6">
    <location>
        <begin position="356"/>
        <end position="378"/>
    </location>
</feature>
<sequence>MPRRESLDSQRAQGASSAYGYQQQDASQDPRSRRRGPAGIITSLVDRSSRHTQQDQDYDDGAGEALPPPQLPFVSSGSDRNFGPGSRRDSSQSLAGSFVSKASRDSKPSNRKSGVLSTHYVPSKMANLHQPGQYAHRRPAKRGGGMNAWNAEGHGRMGGEDEDGDEGRRATGPVKDNTGKPKKLVWNRFKWVIFIANIVFLAYSIAIMVVTLLVWFDIFNNSDVLRVGNRTELIISTAAGALCLLTAIMGFSGILLNNRAFLAFYTLFLWFCLALIVAPGYITYKKKTFNLEGKINAQWSRDLGLDGRVRIQNALHCCGYYSPFVEAVASNTCYPRSILPGCKSKYLKFERRAMQAWYTAAFALVPAQIGMIVIGLLCSNHVTYRLGKGIIPKQYRLDEASTAQLLNQYAADIAAQYPTLAQEALQRTNSATMLNEKGHGIKTSRASSFSSLRQ</sequence>
<evidence type="ECO:0000256" key="5">
    <source>
        <dbReference type="SAM" id="MobiDB-lite"/>
    </source>
</evidence>
<feature type="transmembrane region" description="Helical" evidence="6">
    <location>
        <begin position="262"/>
        <end position="282"/>
    </location>
</feature>
<evidence type="ECO:0000256" key="4">
    <source>
        <dbReference type="ARBA" id="ARBA00023136"/>
    </source>
</evidence>
<reference evidence="7" key="1">
    <citation type="submission" date="2020-04" db="EMBL/GenBank/DDBJ databases">
        <title>Analysis of mating type loci in Filobasidium floriforme.</title>
        <authorList>
            <person name="Nowrousian M."/>
        </authorList>
    </citation>
    <scope>NUCLEOTIDE SEQUENCE</scope>
    <source>
        <strain evidence="7">CBS 6242</strain>
    </source>
</reference>
<protein>
    <recommendedName>
        <fullName evidence="9">Tetraspanin Tsp2</fullName>
    </recommendedName>
</protein>
<organism evidence="7 8">
    <name type="scientific">Filobasidium floriforme</name>
    <dbReference type="NCBI Taxonomy" id="5210"/>
    <lineage>
        <taxon>Eukaryota</taxon>
        <taxon>Fungi</taxon>
        <taxon>Dikarya</taxon>
        <taxon>Basidiomycota</taxon>
        <taxon>Agaricomycotina</taxon>
        <taxon>Tremellomycetes</taxon>
        <taxon>Filobasidiales</taxon>
        <taxon>Filobasidiaceae</taxon>
        <taxon>Filobasidium</taxon>
    </lineage>
</organism>
<dbReference type="EMBL" id="JABELV010000083">
    <property type="protein sequence ID" value="KAG7531764.1"/>
    <property type="molecule type" value="Genomic_DNA"/>
</dbReference>
<evidence type="ECO:0000256" key="1">
    <source>
        <dbReference type="ARBA" id="ARBA00004141"/>
    </source>
</evidence>
<dbReference type="InterPro" id="IPR018499">
    <property type="entry name" value="Tetraspanin/Peripherin"/>
</dbReference>
<keyword evidence="2 6" id="KW-0812">Transmembrane</keyword>
<feature type="transmembrane region" description="Helical" evidence="6">
    <location>
        <begin position="191"/>
        <end position="213"/>
    </location>
</feature>
<evidence type="ECO:0000313" key="7">
    <source>
        <dbReference type="EMBL" id="KAG7531764.1"/>
    </source>
</evidence>
<evidence type="ECO:0008006" key="9">
    <source>
        <dbReference type="Google" id="ProtNLM"/>
    </source>
</evidence>
<feature type="region of interest" description="Disordered" evidence="5">
    <location>
        <begin position="1"/>
        <end position="177"/>
    </location>
</feature>
<keyword evidence="4 6" id="KW-0472">Membrane</keyword>
<comment type="subcellular location">
    <subcellularLocation>
        <location evidence="1">Membrane</location>
        <topology evidence="1">Multi-pass membrane protein</topology>
    </subcellularLocation>
</comment>
<dbReference type="Proteomes" id="UP000812966">
    <property type="component" value="Unassembled WGS sequence"/>
</dbReference>
<keyword evidence="8" id="KW-1185">Reference proteome</keyword>
<gene>
    <name evidence="7" type="ORF">FFLO_04133</name>
</gene>
<feature type="compositionally biased region" description="Polar residues" evidence="5">
    <location>
        <begin position="9"/>
        <end position="29"/>
    </location>
</feature>
<name>A0A8K0JJH3_9TREE</name>
<dbReference type="AlphaFoldDB" id="A0A8K0JJH3"/>